<accession>A0A0D5BZP2</accession>
<gene>
    <name evidence="1" type="ORF">NADRNF5_0083</name>
</gene>
<dbReference type="KEGG" id="nin:NADRNF5_0083"/>
<dbReference type="OrthoDB" id="9818at2157"/>
<dbReference type="AlphaFoldDB" id="A0A0D5BZP2"/>
<reference evidence="2" key="1">
    <citation type="submission" date="2015-03" db="EMBL/GenBank/DDBJ databases">
        <title>Characterization of two novel Thaumarchaeota isolated from the Northern Adriatic Sea.</title>
        <authorList>
            <person name="Bayer B."/>
            <person name="Vojvoda J."/>
            <person name="Offre P."/>
            <person name="Srivastava A."/>
            <person name="Elisabeth N."/>
            <person name="Garcia J.A.L."/>
            <person name="Schleper C."/>
            <person name="Herndl G.J."/>
        </authorList>
    </citation>
    <scope>NUCLEOTIDE SEQUENCE [LARGE SCALE GENOMIC DNA]</scope>
    <source>
        <strain evidence="2">NF5</strain>
    </source>
</reference>
<dbReference type="RefSeq" id="WP_048114554.1">
    <property type="nucleotide sequence ID" value="NZ_CP011070.1"/>
</dbReference>
<dbReference type="HOGENOM" id="CLU_2645689_0_0_2"/>
<reference evidence="1 2" key="2">
    <citation type="journal article" date="2016" name="ISME J.">
        <title>Physiological and genomic characterization of two novel marine thaumarchaeal strains indicates niche differentiation.</title>
        <authorList>
            <person name="Bayer B."/>
            <person name="Vojvoda J."/>
            <person name="Offre P."/>
            <person name="Alves R.J."/>
            <person name="Elisabeth N.H."/>
            <person name="Garcia J.A."/>
            <person name="Volland J.M."/>
            <person name="Srivastava A."/>
            <person name="Schleper C."/>
            <person name="Herndl G.J."/>
        </authorList>
    </citation>
    <scope>NUCLEOTIDE SEQUENCE [LARGE SCALE GENOMIC DNA]</scope>
    <source>
        <strain evidence="1 2">NF5</strain>
    </source>
</reference>
<name>A0A0D5BZP2_9ARCH</name>
<proteinExistence type="predicted"/>
<dbReference type="EMBL" id="CP011070">
    <property type="protein sequence ID" value="AJW69783.1"/>
    <property type="molecule type" value="Genomic_DNA"/>
</dbReference>
<sequence>MKICNICHKISATDQDHLDCIQKRSIESQDEDFKNNIPEKLNLSNNTQDLGVEVKAILEHLSKTKDDKDNL</sequence>
<dbReference type="GeneID" id="24819341"/>
<keyword evidence="2" id="KW-1185">Reference proteome</keyword>
<dbReference type="Proteomes" id="UP000032408">
    <property type="component" value="Chromosome"/>
</dbReference>
<dbReference type="STRING" id="1580092.NADRNF5_0083"/>
<evidence type="ECO:0000313" key="1">
    <source>
        <dbReference type="EMBL" id="AJW69783.1"/>
    </source>
</evidence>
<evidence type="ECO:0000313" key="2">
    <source>
        <dbReference type="Proteomes" id="UP000032408"/>
    </source>
</evidence>
<organism evidence="1 2">
    <name type="scientific">Nitrosopumilus adriaticus</name>
    <dbReference type="NCBI Taxonomy" id="1580092"/>
    <lineage>
        <taxon>Archaea</taxon>
        <taxon>Nitrososphaerota</taxon>
        <taxon>Nitrososphaeria</taxon>
        <taxon>Nitrosopumilales</taxon>
        <taxon>Nitrosopumilaceae</taxon>
        <taxon>Nitrosopumilus</taxon>
    </lineage>
</organism>
<protein>
    <submittedName>
        <fullName evidence="1">Uncharacterized protein</fullName>
    </submittedName>
</protein>